<feature type="region of interest" description="Disordered" evidence="1">
    <location>
        <begin position="1"/>
        <end position="57"/>
    </location>
</feature>
<reference evidence="3 4" key="1">
    <citation type="journal article" date="2011" name="Proc. Natl. Acad. Sci. U.S.A.">
        <title>Niche of harmful alga Aureococcus anophagefferens revealed through ecogenomics.</title>
        <authorList>
            <person name="Gobler C.J."/>
            <person name="Berry D.L."/>
            <person name="Dyhrman S.T."/>
            <person name="Wilhelm S.W."/>
            <person name="Salamov A."/>
            <person name="Lobanov A.V."/>
            <person name="Zhang Y."/>
            <person name="Collier J.L."/>
            <person name="Wurch L.L."/>
            <person name="Kustka A.B."/>
            <person name="Dill B.D."/>
            <person name="Shah M."/>
            <person name="VerBerkmoes N.C."/>
            <person name="Kuo A."/>
            <person name="Terry A."/>
            <person name="Pangilinan J."/>
            <person name="Lindquist E.A."/>
            <person name="Lucas S."/>
            <person name="Paulsen I.T."/>
            <person name="Hattenrath-Lehmann T.K."/>
            <person name="Talmage S.C."/>
            <person name="Walker E.A."/>
            <person name="Koch F."/>
            <person name="Burson A.M."/>
            <person name="Marcoval M.A."/>
            <person name="Tang Y.Z."/>
            <person name="Lecleir G.R."/>
            <person name="Coyne K.J."/>
            <person name="Berg G.M."/>
            <person name="Bertrand E.M."/>
            <person name="Saito M.A."/>
            <person name="Gladyshev V.N."/>
            <person name="Grigoriev I.V."/>
        </authorList>
    </citation>
    <scope>NUCLEOTIDE SEQUENCE [LARGE SCALE GENOMIC DNA]</scope>
    <source>
        <strain evidence="4">CCMP 1984</strain>
    </source>
</reference>
<name>F0Y000_AURAN</name>
<keyword evidence="4" id="KW-1185">Reference proteome</keyword>
<evidence type="ECO:0008006" key="5">
    <source>
        <dbReference type="Google" id="ProtNLM"/>
    </source>
</evidence>
<feature type="compositionally biased region" description="Low complexity" evidence="1">
    <location>
        <begin position="18"/>
        <end position="57"/>
    </location>
</feature>
<evidence type="ECO:0000256" key="1">
    <source>
        <dbReference type="SAM" id="MobiDB-lite"/>
    </source>
</evidence>
<dbReference type="KEGG" id="aaf:AURANDRAFT_61884"/>
<dbReference type="InterPro" id="IPR032075">
    <property type="entry name" value="PI-PLC-C1"/>
</dbReference>
<dbReference type="Gene3D" id="3.20.20.190">
    <property type="entry name" value="Phosphatidylinositol (PI) phosphodiesterase"/>
    <property type="match status" value="1"/>
</dbReference>
<dbReference type="GO" id="GO:0008081">
    <property type="term" value="F:phosphoric diester hydrolase activity"/>
    <property type="evidence" value="ECO:0007669"/>
    <property type="project" value="InterPro"/>
</dbReference>
<dbReference type="GeneID" id="20223648"/>
<dbReference type="InParanoid" id="F0Y000"/>
<dbReference type="OrthoDB" id="2017497at2759"/>
<feature type="transmembrane region" description="Helical" evidence="2">
    <location>
        <begin position="135"/>
        <end position="159"/>
    </location>
</feature>
<dbReference type="eggNOG" id="ENOG502S79Z">
    <property type="taxonomic scope" value="Eukaryota"/>
</dbReference>
<accession>F0Y000</accession>
<organism evidence="4">
    <name type="scientific">Aureococcus anophagefferens</name>
    <name type="common">Harmful bloom alga</name>
    <dbReference type="NCBI Taxonomy" id="44056"/>
    <lineage>
        <taxon>Eukaryota</taxon>
        <taxon>Sar</taxon>
        <taxon>Stramenopiles</taxon>
        <taxon>Ochrophyta</taxon>
        <taxon>Pelagophyceae</taxon>
        <taxon>Pelagomonadales</taxon>
        <taxon>Pelagomonadaceae</taxon>
        <taxon>Aureococcus</taxon>
    </lineage>
</organism>
<protein>
    <recommendedName>
        <fullName evidence="5">Phosphatidylinositol-specific phospholipase C X domain-containing protein</fullName>
    </recommendedName>
</protein>
<dbReference type="EMBL" id="GL833122">
    <property type="protein sequence ID" value="EGB11432.1"/>
    <property type="molecule type" value="Genomic_DNA"/>
</dbReference>
<dbReference type="GO" id="GO:0006629">
    <property type="term" value="P:lipid metabolic process"/>
    <property type="evidence" value="ECO:0007669"/>
    <property type="project" value="InterPro"/>
</dbReference>
<dbReference type="Pfam" id="PF16670">
    <property type="entry name" value="PI-PLC-C1"/>
    <property type="match status" value="2"/>
</dbReference>
<dbReference type="SUPFAM" id="SSF51695">
    <property type="entry name" value="PLC-like phosphodiesterases"/>
    <property type="match status" value="1"/>
</dbReference>
<sequence length="543" mass="59702">MLPCEPYARGFSDSPVRSTPRARISSVSSSPGASRGPPRRSSSWEARAARASKSPLKSKSSALDLRRDFDLELSDDEEDLEIAAGHDSLLSAASRSRGTAGASTTSGAGRIVRWLDGVEPAAPAESRAARRRRRWAYRALAAGCAVLLLQGATVVHMLAGYHGDECAAVPRRPAPRRPRLDLYGNATARRLESRRKRKGARNGTSTTTTRAKSFHVRRPVRQSDLVFWGTHNSYHRRPRRFHFPYWNALIPQWQYSHPRLARQLDAGARHLELDVHVDSATRKALVYHVQSLDSRTRCYCLRDCLGSLVDWSRRRSGDHGLVVVLLEVKGTKSYVEDVASHFRGLGDDRYPESRDALRVIDDTIFDAFAPTPHSLLTPDDVAGGYASPGASVRDRGWPAADALRGAFAFALLDSSQEAQLTRAYDASRRPRAMFTMGSAVVGRDAAAIYKYDNPNNPDHFAAIQAAVRAGFLVRTRANTVKYVANYARFAKARESGAQLVSFEADAKSNWLRFVGNPASQCACDALALAGSDRHCDDSSPPCT</sequence>
<evidence type="ECO:0000256" key="2">
    <source>
        <dbReference type="SAM" id="Phobius"/>
    </source>
</evidence>
<feature type="compositionally biased region" description="Polar residues" evidence="1">
    <location>
        <begin position="202"/>
        <end position="211"/>
    </location>
</feature>
<proteinExistence type="predicted"/>
<dbReference type="InterPro" id="IPR017946">
    <property type="entry name" value="PLC-like_Pdiesterase_TIM-brl"/>
</dbReference>
<keyword evidence="2" id="KW-0472">Membrane</keyword>
<dbReference type="AlphaFoldDB" id="F0Y000"/>
<gene>
    <name evidence="3" type="ORF">AURANDRAFT_61884</name>
</gene>
<feature type="region of interest" description="Disordered" evidence="1">
    <location>
        <begin position="190"/>
        <end position="215"/>
    </location>
</feature>
<keyword evidence="2" id="KW-0812">Transmembrane</keyword>
<evidence type="ECO:0000313" key="3">
    <source>
        <dbReference type="EMBL" id="EGB11432.1"/>
    </source>
</evidence>
<evidence type="ECO:0000313" key="4">
    <source>
        <dbReference type="Proteomes" id="UP000002729"/>
    </source>
</evidence>
<keyword evidence="2" id="KW-1133">Transmembrane helix</keyword>
<dbReference type="RefSeq" id="XP_009033801.1">
    <property type="nucleotide sequence ID" value="XM_009035553.1"/>
</dbReference>
<dbReference type="Proteomes" id="UP000002729">
    <property type="component" value="Unassembled WGS sequence"/>
</dbReference>